<feature type="region of interest" description="Disordered" evidence="1">
    <location>
        <begin position="1955"/>
        <end position="1975"/>
    </location>
</feature>
<name>A0A7G8Q132_9GAMM</name>
<gene>
    <name evidence="2" type="ORF">H8F01_15470</name>
</gene>
<feature type="compositionally biased region" description="Polar residues" evidence="1">
    <location>
        <begin position="1955"/>
        <end position="1965"/>
    </location>
</feature>
<dbReference type="KEGG" id="dtl:H8F01_15470"/>
<evidence type="ECO:0000256" key="1">
    <source>
        <dbReference type="SAM" id="MobiDB-lite"/>
    </source>
</evidence>
<keyword evidence="3" id="KW-1185">Reference proteome</keyword>
<dbReference type="RefSeq" id="WP_187055963.1">
    <property type="nucleotide sequence ID" value="NZ_CP060412.1"/>
</dbReference>
<evidence type="ECO:0008006" key="4">
    <source>
        <dbReference type="Google" id="ProtNLM"/>
    </source>
</evidence>
<proteinExistence type="predicted"/>
<organism evidence="2 3">
    <name type="scientific">Dyella telluris</name>
    <dbReference type="NCBI Taxonomy" id="2763498"/>
    <lineage>
        <taxon>Bacteria</taxon>
        <taxon>Pseudomonadati</taxon>
        <taxon>Pseudomonadota</taxon>
        <taxon>Gammaproteobacteria</taxon>
        <taxon>Lysobacterales</taxon>
        <taxon>Rhodanobacteraceae</taxon>
        <taxon>Dyella</taxon>
    </lineage>
</organism>
<feature type="region of interest" description="Disordered" evidence="1">
    <location>
        <begin position="241"/>
        <end position="260"/>
    </location>
</feature>
<dbReference type="Proteomes" id="UP000515873">
    <property type="component" value="Chromosome"/>
</dbReference>
<evidence type="ECO:0000313" key="3">
    <source>
        <dbReference type="Proteomes" id="UP000515873"/>
    </source>
</evidence>
<reference evidence="2 3" key="1">
    <citation type="submission" date="2020-08" db="EMBL/GenBank/DDBJ databases">
        <title>Dyella sp. G9 isolated from forest soil.</title>
        <authorList>
            <person name="Fu J."/>
            <person name="Qiu L."/>
        </authorList>
    </citation>
    <scope>NUCLEOTIDE SEQUENCE [LARGE SCALE GENOMIC DNA]</scope>
    <source>
        <strain evidence="2 3">G9</strain>
    </source>
</reference>
<sequence length="1975" mass="204808">MTKPGFSLRGWLVALPIALLTVLAVWTVGAQTSGATIPSGPISTGLNSNFSMSNYTAYPAGINALSAPDVPPIIMLVMSRDEQLFNKAYSDYTDLNNDGTLDTTYLDSFTYNGYFDPNICYTYTKTGLPGGGAGYQAAASVSVGVHECASGNSYWSGNFLNWVAMSRLDIIRWTLYGGTRQTDTATATVLERAEIPVDLHSWAKVYSGSDIKNLTPFTTTTTFCNTSGGNTATATGIATAGKASSTSPSAGKGQNDVSDTGIWTTANPSTSASGVMSTPFIRTATGAWNDWASTAKVQCMNPTGISDGSNVDSARPPTTTIKDYVARVQVCQSPTSTSTPPVESFCVAQPNGTSTKPEGLLQKYSKGDNYEKHFGLVTASSVQARGAGQVRRNVGMLEGNGSGTDTCHVDSTGAGDNDEFDSQTGQFCYKEKGAVPYEGIVYTVDRFQISGWTYETSGSDAGYYDYGVVGSTTGCTADSTPWGARGSKLLGAPKMCPDFGNPLAAMYATTLQYLQGSPVAPDTSDVLPHPVWTDPYGTPANSSTQRNAQCAGCSIVLISSGLNTFDGPGVQTLPSVASLSPTTQTGNIFSTEQLSGNYLLSEKYTSSSVTPTLTVGNQTTSDMAACLSATISNLNSLVGICNGAPGQQGGYLLAGMSLGAWNAAGSAPIRSDSHVPSTFQIKTYGVALSDNLPSFTINVGSGSITLSPSCRSTPNNPAAATNPGQPTSCYIGSVQIGAQSTYNLSATKTGLNTYGMMPSTGYTNVGSYYFVWEDSQYGSDHDQDVNNIISYCVGGSCKQPSTVITGGVAICDPVVVNGAVSTADKVNSANAIFGGACNSNGTLAVSVGDNDVLIRNQIVAYSSSYMYVGYSISGTTADGLNETYITNGGSLSSQAQNGAVFNCNLLSGSSGTDCKSAPVVQRFTLGTAAPVAPLPTPMWYAAKYSGFSGTTPSLPAGQDPSNYFFARNAGQLKAQLDSVFQSITSLAANNFGNATTPSSSNDVQGDGLAYQVQYYMQRNGVNWTGDLLALWTDSSGYQREGTVSSTGNQELDSSAAYVVNGPDKSQGALPGAMVQYRCSVAPTSTGSTNFDPSASSSCSPVSASNPLIPAWDAGNLLNAYYDPTSSSGKAAIANLALQRDYGTDSGSGSEIGRRYIFTYLPTVASGNWAPNGSTATGTIVNGVQTDFVWNANSCSSTGVYTPGAQAGFCGTYDTTNKVRNGNYSLLNEASPTLAQELVNWVRGVESTDYRSRTTVSSNAANTYRLGDIIDSSPMIVGTPAESYDTLYNNASYGAYRLNYTNRRQMVYVGGNDGMLHAFNGGFYVPAQTAATVGGSSSTSTPDPTAYRQLPSSLSLSSGDSNVKLGNNWTLGQEVWAFIPGNLLPHLRWLADKNYTHVFYVDGSPVASDVQLWGKGTSTSCLSGQAAAADIDTQGHVCGWGTVIVVPFRLGGGYIQVDTVGGTGATAATKQNSNAAYVVLDVTDPEIPPTVLGEITTASYNATSGYTAGTLTTSAPSFVAHKETDGLLHFLLAIASGPGDNGGPLPSTNSTGIPNNVLWCGTSQTAGNKVVQAPCNSTLGVSIYDLSAMVGNSTTAPSSTPVKTFTNGPANSFAGDLVASDFNLNFSDEAVYFGVTTNPTAGTATDGTYTDKTPFSGGLYKIDMNTGATTLKGQPSSTDVSDPSTWLLTKIMDLSQPVTIRPTLATDSTGRPMIYFGTGRSYTQDDNSGNSLQGTQQQYIYAITDVSLLTGMPTNCLTLPISTTSLYNSSTTTLGSTGTIAVGKGSGLSNSSSITDINALTTALSSTDTVATDTNYQCYVYNGWMYALTPGVQAASTGTAASTAQPSERVVSSQVLYAQILLTPTYIPPGAAAIAAANSSVCNPIPVPGTSNLYGMNYLTGTASIGMLSSFGAKGGVVNIAVSLGSGLASSPVLHTGNNAVSAAFGLSGGTTLQNVSGMKTPTNAEISWREPATNQ</sequence>
<dbReference type="EMBL" id="CP060412">
    <property type="protein sequence ID" value="QNK00490.1"/>
    <property type="molecule type" value="Genomic_DNA"/>
</dbReference>
<protein>
    <recommendedName>
        <fullName evidence="4">PilC beta-propeller domain-containing protein</fullName>
    </recommendedName>
</protein>
<accession>A0A7G8Q132</accession>
<evidence type="ECO:0000313" key="2">
    <source>
        <dbReference type="EMBL" id="QNK00490.1"/>
    </source>
</evidence>